<feature type="domain" description="AAR2 N-terminal" evidence="13">
    <location>
        <begin position="323"/>
        <end position="449"/>
    </location>
</feature>
<dbReference type="GO" id="GO:0016592">
    <property type="term" value="C:mediator complex"/>
    <property type="evidence" value="ECO:0007669"/>
    <property type="project" value="InterPro"/>
</dbReference>
<keyword evidence="5" id="KW-0805">Transcription regulation</keyword>
<keyword evidence="6" id="KW-0010">Activator</keyword>
<dbReference type="PANTHER" id="PTHR12689:SF4">
    <property type="entry name" value="PROTEIN AAR2 HOMOLOG"/>
    <property type="match status" value="1"/>
</dbReference>
<proteinExistence type="inferred from homology"/>
<evidence type="ECO:0000256" key="4">
    <source>
        <dbReference type="ARBA" id="ARBA00019660"/>
    </source>
</evidence>
<dbReference type="InterPro" id="IPR038089">
    <property type="entry name" value="Med31_sf"/>
</dbReference>
<evidence type="ECO:0000259" key="12">
    <source>
        <dbReference type="Pfam" id="PF05282"/>
    </source>
</evidence>
<dbReference type="GeneID" id="85226920"/>
<accession>A0AAF0F8C9</accession>
<dbReference type="Gene3D" id="1.25.40.550">
    <property type="entry name" value="Aar2, C-terminal domain-like"/>
    <property type="match status" value="1"/>
</dbReference>
<dbReference type="Gene3D" id="3.10.20.80">
    <property type="entry name" value="Translation initiation factor 3 (IF-3), N-terminal domain"/>
    <property type="match status" value="1"/>
</dbReference>
<comment type="similarity">
    <text evidence="2">Belongs to the AAR2 family.</text>
</comment>
<dbReference type="InterPro" id="IPR007946">
    <property type="entry name" value="AAR2"/>
</dbReference>
<dbReference type="CDD" id="cd13777">
    <property type="entry name" value="Aar2_N"/>
    <property type="match status" value="1"/>
</dbReference>
<evidence type="ECO:0000256" key="9">
    <source>
        <dbReference type="ARBA" id="ARBA00031978"/>
    </source>
</evidence>
<name>A0AAF0F8C9_9BASI</name>
<dbReference type="SUPFAM" id="SSF55200">
    <property type="entry name" value="Translation initiation factor IF3, C-terminal domain"/>
    <property type="match status" value="1"/>
</dbReference>
<dbReference type="InterPro" id="IPR008831">
    <property type="entry name" value="Mediator_Med31"/>
</dbReference>
<dbReference type="Proteomes" id="UP001217754">
    <property type="component" value="Chromosome 6"/>
</dbReference>
<organism evidence="14 15">
    <name type="scientific">Malassezia japonica</name>
    <dbReference type="NCBI Taxonomy" id="223818"/>
    <lineage>
        <taxon>Eukaryota</taxon>
        <taxon>Fungi</taxon>
        <taxon>Dikarya</taxon>
        <taxon>Basidiomycota</taxon>
        <taxon>Ustilaginomycotina</taxon>
        <taxon>Malasseziomycetes</taxon>
        <taxon>Malasseziales</taxon>
        <taxon>Malasseziaceae</taxon>
        <taxon>Malassezia</taxon>
    </lineage>
</organism>
<dbReference type="InterPro" id="IPR019814">
    <property type="entry name" value="Translation_initiation_fac_3_N"/>
</dbReference>
<dbReference type="Pfam" id="PF05282">
    <property type="entry name" value="AAR2"/>
    <property type="match status" value="1"/>
</dbReference>
<dbReference type="PANTHER" id="PTHR12689">
    <property type="entry name" value="A1 CISTRON SPLICING FACTOR AAR2-RELATED"/>
    <property type="match status" value="1"/>
</dbReference>
<gene>
    <name evidence="14" type="ORF">MJAP1_003269</name>
</gene>
<evidence type="ECO:0000313" key="14">
    <source>
        <dbReference type="EMBL" id="WFD40283.1"/>
    </source>
</evidence>
<evidence type="ECO:0000259" key="13">
    <source>
        <dbReference type="Pfam" id="PF20981"/>
    </source>
</evidence>
<dbReference type="InterPro" id="IPR036787">
    <property type="entry name" value="T_IF-3_N_sf"/>
</dbReference>
<feature type="region of interest" description="Disordered" evidence="10">
    <location>
        <begin position="469"/>
        <end position="503"/>
    </location>
</feature>
<sequence>MPTADGATEDTARVANQQRFSRDLEFLSALCNPFYLHQLSQQGFFEDPSFLRYLAYLDYFRAPAYVQYLTYPQALYFLDLLKHAEFRLPTGRPGAMATPLRTIATSPPRAAAPPKKSETPRDESIRAPLIRLVDPATGKVTGPFKPQDIVSKLDRKEYTLVQVAPGAPTKGATSWTMDELPVCKLVSKREEYQKQRDAKRKSAASAAPTVMKDMQLTWNVSGNDLAHKVSRARKELARGHKVHAIILSKKGTKRVFPGSVEDEQRTQLVEKIQADLCTSEEDNTQVAKVTHGPDWKNQRSLCEILHLHMLEPDEARALLWARAVWLLQGLPRGTLIALDLNTARTDTKFEGYKLVPPGVHCLTWQASPEGDMASAGLRTALLQYTKPKQVLARTYDAAADTWGRVGDGDLVVSKEHIQALDTHLAAYVETSFQRLTVHLDKDAATLARVFGVNLSKEDATCDSFTPVAEHEDVTSDKELRGHSDKEHGVAFSTGTTHRRAHDARDDADVLIEGAASDSDSVASSDEEEEEAEHATGSASLQFTPFSLQRSWPLEARGVERTQYSFDKSWLLGNVMRRAAEADERRGASPHPYEPLLREVELAFLLFVQVNNAAALEHWTALLSLFCRASTRLGAPSHYELHPCEWDTAPASAAPQLDAHIAFLRVLHAQFAALPPTCWSEDLASHEPRVLNDLAELRTNIGRALSAWAAAGQDAAPAPPHEALVHAWRALCTQTRAHFQWDLDGVLDEEAEADDLEEGEDAPVVVEEGYPYTM</sequence>
<evidence type="ECO:0000313" key="15">
    <source>
        <dbReference type="Proteomes" id="UP001217754"/>
    </source>
</evidence>
<keyword evidence="8" id="KW-0539">Nucleus</keyword>
<dbReference type="EMBL" id="CP119963">
    <property type="protein sequence ID" value="WFD40283.1"/>
    <property type="molecule type" value="Genomic_DNA"/>
</dbReference>
<feature type="domain" description="Translation initiation factor 3 N-terminal" evidence="11">
    <location>
        <begin position="122"/>
        <end position="200"/>
    </location>
</feature>
<evidence type="ECO:0000256" key="7">
    <source>
        <dbReference type="ARBA" id="ARBA00023163"/>
    </source>
</evidence>
<dbReference type="GO" id="GO:0006355">
    <property type="term" value="P:regulation of DNA-templated transcription"/>
    <property type="evidence" value="ECO:0007669"/>
    <property type="project" value="InterPro"/>
</dbReference>
<dbReference type="InterPro" id="IPR038514">
    <property type="entry name" value="AAR2_C_sf"/>
</dbReference>
<dbReference type="Pfam" id="PF20981">
    <property type="entry name" value="AAR2_1st"/>
    <property type="match status" value="1"/>
</dbReference>
<evidence type="ECO:0000256" key="1">
    <source>
        <dbReference type="ARBA" id="ARBA00004123"/>
    </source>
</evidence>
<feature type="compositionally biased region" description="Basic and acidic residues" evidence="10">
    <location>
        <begin position="469"/>
        <end position="488"/>
    </location>
</feature>
<evidence type="ECO:0000259" key="11">
    <source>
        <dbReference type="Pfam" id="PF05198"/>
    </source>
</evidence>
<evidence type="ECO:0000256" key="8">
    <source>
        <dbReference type="ARBA" id="ARBA00023242"/>
    </source>
</evidence>
<dbReference type="InterPro" id="IPR036788">
    <property type="entry name" value="T_IF-3_C_sf"/>
</dbReference>
<dbReference type="RefSeq" id="XP_060123180.1">
    <property type="nucleotide sequence ID" value="XM_060267197.1"/>
</dbReference>
<dbReference type="GO" id="GO:0003743">
    <property type="term" value="F:translation initiation factor activity"/>
    <property type="evidence" value="ECO:0007669"/>
    <property type="project" value="InterPro"/>
</dbReference>
<protein>
    <recommendedName>
        <fullName evidence="4">Mediator of RNA polymerase II transcription subunit 31</fullName>
    </recommendedName>
    <alternativeName>
        <fullName evidence="9">Mediator complex subunit 31</fullName>
    </alternativeName>
</protein>
<evidence type="ECO:0000256" key="5">
    <source>
        <dbReference type="ARBA" id="ARBA00023015"/>
    </source>
</evidence>
<dbReference type="Pfam" id="PF05669">
    <property type="entry name" value="Med31"/>
    <property type="match status" value="1"/>
</dbReference>
<evidence type="ECO:0000256" key="10">
    <source>
        <dbReference type="SAM" id="MobiDB-lite"/>
    </source>
</evidence>
<reference evidence="14" key="1">
    <citation type="submission" date="2023-03" db="EMBL/GenBank/DDBJ databases">
        <title>Mating type loci evolution in Malassezia.</title>
        <authorList>
            <person name="Coelho M.A."/>
        </authorList>
    </citation>
    <scope>NUCLEOTIDE SEQUENCE</scope>
    <source>
        <strain evidence="14">CBS 9431</strain>
    </source>
</reference>
<dbReference type="InterPro" id="IPR038516">
    <property type="entry name" value="AAR2_N_sf"/>
</dbReference>
<dbReference type="Pfam" id="PF05198">
    <property type="entry name" value="IF3_N"/>
    <property type="match status" value="1"/>
</dbReference>
<feature type="domain" description="AAR2 C-terminal" evidence="12">
    <location>
        <begin position="542"/>
        <end position="743"/>
    </location>
</feature>
<dbReference type="InterPro" id="IPR033647">
    <property type="entry name" value="Aar2_N"/>
</dbReference>
<evidence type="ECO:0000256" key="2">
    <source>
        <dbReference type="ARBA" id="ARBA00006281"/>
    </source>
</evidence>
<keyword evidence="15" id="KW-1185">Reference proteome</keyword>
<dbReference type="GO" id="GO:0003712">
    <property type="term" value="F:transcription coregulator activity"/>
    <property type="evidence" value="ECO:0007669"/>
    <property type="project" value="InterPro"/>
</dbReference>
<comment type="subcellular location">
    <subcellularLocation>
        <location evidence="1">Nucleus</location>
    </subcellularLocation>
</comment>
<keyword evidence="7" id="KW-0804">Transcription</keyword>
<dbReference type="Gene3D" id="3.30.110.10">
    <property type="entry name" value="Translation initiation factor 3 (IF-3), C-terminal domain"/>
    <property type="match status" value="1"/>
</dbReference>
<dbReference type="InterPro" id="IPR033648">
    <property type="entry name" value="AAR2_C"/>
</dbReference>
<evidence type="ECO:0000256" key="6">
    <source>
        <dbReference type="ARBA" id="ARBA00023159"/>
    </source>
</evidence>
<dbReference type="CDD" id="cd13778">
    <property type="entry name" value="Aar2_C"/>
    <property type="match status" value="1"/>
</dbReference>
<comment type="similarity">
    <text evidence="3">Belongs to the Mediator complex subunit 31 family.</text>
</comment>
<dbReference type="Gene3D" id="1.10.10.1340">
    <property type="entry name" value="Mediator of RNA polymerase II, submodule Med31 (Soh1)"/>
    <property type="match status" value="1"/>
</dbReference>
<dbReference type="GO" id="GO:0000244">
    <property type="term" value="P:spliceosomal tri-snRNP complex assembly"/>
    <property type="evidence" value="ECO:0007669"/>
    <property type="project" value="TreeGrafter"/>
</dbReference>
<dbReference type="AlphaFoldDB" id="A0AAF0F8C9"/>
<dbReference type="Gene3D" id="2.60.34.20">
    <property type="match status" value="1"/>
</dbReference>
<evidence type="ECO:0000256" key="3">
    <source>
        <dbReference type="ARBA" id="ARBA00006378"/>
    </source>
</evidence>
<feature type="region of interest" description="Disordered" evidence="10">
    <location>
        <begin position="515"/>
        <end position="538"/>
    </location>
</feature>